<gene>
    <name evidence="1" type="ORF">H9727_05240</name>
</gene>
<dbReference type="EMBL" id="DXCL01000026">
    <property type="protein sequence ID" value="HIZ03672.1"/>
    <property type="molecule type" value="Genomic_DNA"/>
</dbReference>
<evidence type="ECO:0000313" key="1">
    <source>
        <dbReference type="EMBL" id="HIZ03672.1"/>
    </source>
</evidence>
<proteinExistence type="predicted"/>
<name>A0A9D2CZK5_9FIRM</name>
<evidence type="ECO:0000313" key="2">
    <source>
        <dbReference type="Proteomes" id="UP000824132"/>
    </source>
</evidence>
<dbReference type="Proteomes" id="UP000824132">
    <property type="component" value="Unassembled WGS sequence"/>
</dbReference>
<sequence length="63" mass="7059">MTVEVEYKGTKQSRSGLSAAEAYSIGAKSFSCYYNLLRTKELKVRVIDGRGKVLRVYSEARPP</sequence>
<protein>
    <submittedName>
        <fullName evidence="1">Uncharacterized protein</fullName>
    </submittedName>
</protein>
<reference evidence="1" key="1">
    <citation type="journal article" date="2021" name="PeerJ">
        <title>Extensive microbial diversity within the chicken gut microbiome revealed by metagenomics and culture.</title>
        <authorList>
            <person name="Gilroy R."/>
            <person name="Ravi A."/>
            <person name="Getino M."/>
            <person name="Pursley I."/>
            <person name="Horton D.L."/>
            <person name="Alikhan N.F."/>
            <person name="Baker D."/>
            <person name="Gharbi K."/>
            <person name="Hall N."/>
            <person name="Watson M."/>
            <person name="Adriaenssens E.M."/>
            <person name="Foster-Nyarko E."/>
            <person name="Jarju S."/>
            <person name="Secka A."/>
            <person name="Antonio M."/>
            <person name="Oren A."/>
            <person name="Chaudhuri R.R."/>
            <person name="La Ragione R."/>
            <person name="Hildebrand F."/>
            <person name="Pallen M.J."/>
        </authorList>
    </citation>
    <scope>NUCLEOTIDE SEQUENCE</scope>
    <source>
        <strain evidence="1">CHK187-5294</strain>
    </source>
</reference>
<dbReference type="AlphaFoldDB" id="A0A9D2CZK5"/>
<comment type="caution">
    <text evidence="1">The sequence shown here is derived from an EMBL/GenBank/DDBJ whole genome shotgun (WGS) entry which is preliminary data.</text>
</comment>
<accession>A0A9D2CZK5</accession>
<organism evidence="1 2">
    <name type="scientific">Candidatus Borkfalkia avistercoris</name>
    <dbReference type="NCBI Taxonomy" id="2838504"/>
    <lineage>
        <taxon>Bacteria</taxon>
        <taxon>Bacillati</taxon>
        <taxon>Bacillota</taxon>
        <taxon>Clostridia</taxon>
        <taxon>Christensenellales</taxon>
        <taxon>Christensenellaceae</taxon>
        <taxon>Candidatus Borkfalkia</taxon>
    </lineage>
</organism>
<reference evidence="1" key="2">
    <citation type="submission" date="2021-04" db="EMBL/GenBank/DDBJ databases">
        <authorList>
            <person name="Gilroy R."/>
        </authorList>
    </citation>
    <scope>NUCLEOTIDE SEQUENCE</scope>
    <source>
        <strain evidence="1">CHK187-5294</strain>
    </source>
</reference>